<comment type="caution">
    <text evidence="2">The sequence shown here is derived from an EMBL/GenBank/DDBJ whole genome shotgun (WGS) entry which is preliminary data.</text>
</comment>
<dbReference type="Proteomes" id="UP000297465">
    <property type="component" value="Unassembled WGS sequence"/>
</dbReference>
<dbReference type="EMBL" id="RQFO01000004">
    <property type="protein sequence ID" value="TGL06160.1"/>
    <property type="molecule type" value="Genomic_DNA"/>
</dbReference>
<sequence>MIDQYNVFSNIIIRCSINLRVHLFVLFYVSLVLLIPIHAEENQLIDKKEGSDSSSKTVPLPSIVKLGGFVDSYYLYNRNLPKDNERNFTTQAVRNSEFNINLAYIEAKIEEKNYRGRIAFQWGTSVNANYASELNTEKYSNQNSVKKIQEAFVGFKISNKTWIDAGIFFGNIGYESWISQNNVNYTRAFALDYVPYYSSGVRLSHQFSDKLSGQLQVLNGWQNITDNNKDKSFGGQIKYVFNQHFILTLNQFIGNEAPNYERKQLRMYQNTILEWILSDQFSLVGQVDVGAQKNKQSFVYEPWLNTYDPNLSEYRETSSHVYRQWYHGTIWVSYLLTPEYRMSFRIERFYDPLQVMVNTGTKNGFMANGYTATFDILTYNPGLLRFEYVYRRSADSVFAYHDRQTSKKEDFFLLAFSLKI</sequence>
<keyword evidence="1" id="KW-1133">Transmembrane helix</keyword>
<name>A0ABY2LZ88_9LEPT</name>
<gene>
    <name evidence="2" type="ORF">EHQ31_05525</name>
</gene>
<dbReference type="SUPFAM" id="SSF56935">
    <property type="entry name" value="Porins"/>
    <property type="match status" value="1"/>
</dbReference>
<keyword evidence="3" id="KW-1185">Reference proteome</keyword>
<keyword evidence="1" id="KW-0472">Membrane</keyword>
<dbReference type="InterPro" id="IPR011486">
    <property type="entry name" value="BBP2"/>
</dbReference>
<reference evidence="3" key="1">
    <citation type="journal article" date="2019" name="PLoS Negl. Trop. Dis.">
        <title>Revisiting the worldwide diversity of Leptospira species in the environment.</title>
        <authorList>
            <person name="Vincent A.T."/>
            <person name="Schiettekatte O."/>
            <person name="Bourhy P."/>
            <person name="Veyrier F.J."/>
            <person name="Picardeau M."/>
        </authorList>
    </citation>
    <scope>NUCLEOTIDE SEQUENCE [LARGE SCALE GENOMIC DNA]</scope>
    <source>
        <strain evidence="3">201800278</strain>
    </source>
</reference>
<accession>A0ABY2LZ88</accession>
<proteinExistence type="predicted"/>
<keyword evidence="1" id="KW-0812">Transmembrane</keyword>
<dbReference type="Pfam" id="PF07642">
    <property type="entry name" value="BBP2"/>
    <property type="match status" value="1"/>
</dbReference>
<evidence type="ECO:0000313" key="3">
    <source>
        <dbReference type="Proteomes" id="UP000297465"/>
    </source>
</evidence>
<protein>
    <submittedName>
        <fullName evidence="2">Porin</fullName>
    </submittedName>
</protein>
<evidence type="ECO:0000256" key="1">
    <source>
        <dbReference type="SAM" id="Phobius"/>
    </source>
</evidence>
<organism evidence="2 3">
    <name type="scientific">Leptospira montravelensis</name>
    <dbReference type="NCBI Taxonomy" id="2484961"/>
    <lineage>
        <taxon>Bacteria</taxon>
        <taxon>Pseudomonadati</taxon>
        <taxon>Spirochaetota</taxon>
        <taxon>Spirochaetia</taxon>
        <taxon>Leptospirales</taxon>
        <taxon>Leptospiraceae</taxon>
        <taxon>Leptospira</taxon>
    </lineage>
</organism>
<feature type="transmembrane region" description="Helical" evidence="1">
    <location>
        <begin position="21"/>
        <end position="39"/>
    </location>
</feature>
<dbReference type="Gene3D" id="2.40.160.10">
    <property type="entry name" value="Porin"/>
    <property type="match status" value="1"/>
</dbReference>
<evidence type="ECO:0000313" key="2">
    <source>
        <dbReference type="EMBL" id="TGL06160.1"/>
    </source>
</evidence>
<dbReference type="InterPro" id="IPR023614">
    <property type="entry name" value="Porin_dom_sf"/>
</dbReference>